<dbReference type="Pfam" id="PF14808">
    <property type="entry name" value="TMEM164"/>
    <property type="match status" value="1"/>
</dbReference>
<feature type="transmembrane region" description="Helical" evidence="1">
    <location>
        <begin position="17"/>
        <end position="34"/>
    </location>
</feature>
<accession>A0A381PY62</accession>
<name>A0A381PY62_9ZZZZ</name>
<dbReference type="AlphaFoldDB" id="A0A381PY62"/>
<evidence type="ECO:0008006" key="3">
    <source>
        <dbReference type="Google" id="ProtNLM"/>
    </source>
</evidence>
<feature type="transmembrane region" description="Helical" evidence="1">
    <location>
        <begin position="207"/>
        <end position="227"/>
    </location>
</feature>
<feature type="transmembrane region" description="Helical" evidence="1">
    <location>
        <begin position="166"/>
        <end position="184"/>
    </location>
</feature>
<gene>
    <name evidence="2" type="ORF">METZ01_LOCUS24840</name>
</gene>
<keyword evidence="1" id="KW-0812">Transmembrane</keyword>
<feature type="transmembrane region" description="Helical" evidence="1">
    <location>
        <begin position="105"/>
        <end position="124"/>
    </location>
</feature>
<feature type="transmembrane region" description="Helical" evidence="1">
    <location>
        <begin position="80"/>
        <end position="98"/>
    </location>
</feature>
<evidence type="ECO:0000256" key="1">
    <source>
        <dbReference type="SAM" id="Phobius"/>
    </source>
</evidence>
<evidence type="ECO:0000313" key="2">
    <source>
        <dbReference type="EMBL" id="SUZ71986.1"/>
    </source>
</evidence>
<dbReference type="InterPro" id="IPR011737">
    <property type="entry name" value="CHP02206_TP0381"/>
</dbReference>
<reference evidence="2" key="1">
    <citation type="submission" date="2018-05" db="EMBL/GenBank/DDBJ databases">
        <authorList>
            <person name="Lanie J.A."/>
            <person name="Ng W.-L."/>
            <person name="Kazmierczak K.M."/>
            <person name="Andrzejewski T.M."/>
            <person name="Davidsen T.M."/>
            <person name="Wayne K.J."/>
            <person name="Tettelin H."/>
            <person name="Glass J.I."/>
            <person name="Rusch D."/>
            <person name="Podicherti R."/>
            <person name="Tsui H.-C.T."/>
            <person name="Winkler M.E."/>
        </authorList>
    </citation>
    <scope>NUCLEOTIDE SEQUENCE</scope>
</reference>
<feature type="transmembrane region" description="Helical" evidence="1">
    <location>
        <begin position="46"/>
        <end position="65"/>
    </location>
</feature>
<keyword evidence="1" id="KW-1133">Transmembrane helix</keyword>
<dbReference type="NCBIfam" id="TIGR02206">
    <property type="entry name" value="intg_mem_TP0381"/>
    <property type="match status" value="1"/>
</dbReference>
<organism evidence="2">
    <name type="scientific">marine metagenome</name>
    <dbReference type="NCBI Taxonomy" id="408172"/>
    <lineage>
        <taxon>unclassified sequences</taxon>
        <taxon>metagenomes</taxon>
        <taxon>ecological metagenomes</taxon>
    </lineage>
</organism>
<feature type="transmembrane region" description="Helical" evidence="1">
    <location>
        <begin position="136"/>
        <end position="154"/>
    </location>
</feature>
<protein>
    <recommendedName>
        <fullName evidence="3">TIGR02206 family membrane protein</fullName>
    </recommendedName>
</protein>
<proteinExistence type="predicted"/>
<dbReference type="EMBL" id="UINC01001138">
    <property type="protein sequence ID" value="SUZ71986.1"/>
    <property type="molecule type" value="Genomic_DNA"/>
</dbReference>
<keyword evidence="1" id="KW-0472">Membrane</keyword>
<sequence length="237" mass="27359">MSDTYIPHWTPEIFGSFWWNGLIFSILFISIILFMGRYMDKKTRLYLTYSMGIYQLVSAFSPWLIPNVFNGKFVLASDLPLEMCGLSGILAGIVIFYRNQTLFEFLYFWGICGFIHSIISPEFTGGDPSNFQVFDYYVGHSMIFLVPVWLMVFMGSSLTKGALWRIALYTQPVLLFVGTINWLVGGNYMYLAEAPIANNPLILTREWPWYILLFEFLMIIHFILLYLPAKKSSVSST</sequence>